<name>A0A0C2ZZH6_9AGAM</name>
<reference evidence="2" key="2">
    <citation type="submission" date="2015-01" db="EMBL/GenBank/DDBJ databases">
        <title>Evolutionary Origins and Diversification of the Mycorrhizal Mutualists.</title>
        <authorList>
            <consortium name="DOE Joint Genome Institute"/>
            <consortium name="Mycorrhizal Genomics Consortium"/>
            <person name="Kohler A."/>
            <person name="Kuo A."/>
            <person name="Nagy L.G."/>
            <person name="Floudas D."/>
            <person name="Copeland A."/>
            <person name="Barry K.W."/>
            <person name="Cichocki N."/>
            <person name="Veneault-Fourrey C."/>
            <person name="LaButti K."/>
            <person name="Lindquist E.A."/>
            <person name="Lipzen A."/>
            <person name="Lundell T."/>
            <person name="Morin E."/>
            <person name="Murat C."/>
            <person name="Riley R."/>
            <person name="Ohm R."/>
            <person name="Sun H."/>
            <person name="Tunlid A."/>
            <person name="Henrissat B."/>
            <person name="Grigoriev I.V."/>
            <person name="Hibbett D.S."/>
            <person name="Martin F."/>
        </authorList>
    </citation>
    <scope>NUCLEOTIDE SEQUENCE [LARGE SCALE GENOMIC DNA]</scope>
    <source>
        <strain evidence="2">Foug A</strain>
    </source>
</reference>
<organism evidence="1 2">
    <name type="scientific">Scleroderma citrinum Foug A</name>
    <dbReference type="NCBI Taxonomy" id="1036808"/>
    <lineage>
        <taxon>Eukaryota</taxon>
        <taxon>Fungi</taxon>
        <taxon>Dikarya</taxon>
        <taxon>Basidiomycota</taxon>
        <taxon>Agaricomycotina</taxon>
        <taxon>Agaricomycetes</taxon>
        <taxon>Agaricomycetidae</taxon>
        <taxon>Boletales</taxon>
        <taxon>Sclerodermatineae</taxon>
        <taxon>Sclerodermataceae</taxon>
        <taxon>Scleroderma</taxon>
    </lineage>
</organism>
<accession>A0A0C2ZZH6</accession>
<dbReference type="InParanoid" id="A0A0C2ZZH6"/>
<sequence>MGLSKYIHTWIRTLTKESIFPRSLVNCLDCRNLHTYTMEGPTGPDNVHSGEIRVLWRCDGFHAMSGCPQMMNCPTAIEEHLEEVGCDEVENTLEGR</sequence>
<evidence type="ECO:0000313" key="1">
    <source>
        <dbReference type="EMBL" id="KIM66818.1"/>
    </source>
</evidence>
<evidence type="ECO:0000313" key="2">
    <source>
        <dbReference type="Proteomes" id="UP000053989"/>
    </source>
</evidence>
<dbReference type="EMBL" id="KN822015">
    <property type="protein sequence ID" value="KIM66818.1"/>
    <property type="molecule type" value="Genomic_DNA"/>
</dbReference>
<dbReference type="AlphaFoldDB" id="A0A0C2ZZH6"/>
<proteinExistence type="predicted"/>
<gene>
    <name evidence="1" type="ORF">SCLCIDRAFT_256144</name>
</gene>
<reference evidence="1 2" key="1">
    <citation type="submission" date="2014-04" db="EMBL/GenBank/DDBJ databases">
        <authorList>
            <consortium name="DOE Joint Genome Institute"/>
            <person name="Kuo A."/>
            <person name="Kohler A."/>
            <person name="Nagy L.G."/>
            <person name="Floudas D."/>
            <person name="Copeland A."/>
            <person name="Barry K.W."/>
            <person name="Cichocki N."/>
            <person name="Veneault-Fourrey C."/>
            <person name="LaButti K."/>
            <person name="Lindquist E.A."/>
            <person name="Lipzen A."/>
            <person name="Lundell T."/>
            <person name="Morin E."/>
            <person name="Murat C."/>
            <person name="Sun H."/>
            <person name="Tunlid A."/>
            <person name="Henrissat B."/>
            <person name="Grigoriev I.V."/>
            <person name="Hibbett D.S."/>
            <person name="Martin F."/>
            <person name="Nordberg H.P."/>
            <person name="Cantor M.N."/>
            <person name="Hua S.X."/>
        </authorList>
    </citation>
    <scope>NUCLEOTIDE SEQUENCE [LARGE SCALE GENOMIC DNA]</scope>
    <source>
        <strain evidence="1 2">Foug A</strain>
    </source>
</reference>
<dbReference type="HOGENOM" id="CLU_2360968_0_0_1"/>
<protein>
    <submittedName>
        <fullName evidence="1">Uncharacterized protein</fullName>
    </submittedName>
</protein>
<keyword evidence="2" id="KW-1185">Reference proteome</keyword>
<dbReference type="Proteomes" id="UP000053989">
    <property type="component" value="Unassembled WGS sequence"/>
</dbReference>